<evidence type="ECO:0000256" key="1">
    <source>
        <dbReference type="SAM" id="MobiDB-lite"/>
    </source>
</evidence>
<keyword evidence="4" id="KW-1185">Reference proteome</keyword>
<dbReference type="AlphaFoldDB" id="A0AAW3JSW8"/>
<feature type="signal peptide" evidence="2">
    <location>
        <begin position="1"/>
        <end position="25"/>
    </location>
</feature>
<accession>A0AAW3JSW8</accession>
<protein>
    <submittedName>
        <fullName evidence="3">Uncharacterized protein</fullName>
    </submittedName>
</protein>
<evidence type="ECO:0000256" key="2">
    <source>
        <dbReference type="SAM" id="SignalP"/>
    </source>
</evidence>
<comment type="caution">
    <text evidence="3">The sequence shown here is derived from an EMBL/GenBank/DDBJ whole genome shotgun (WGS) entry which is preliminary data.</text>
</comment>
<reference evidence="3 4" key="1">
    <citation type="submission" date="2015-10" db="EMBL/GenBank/DDBJ databases">
        <title>Butyribacter intestini gen. nov., sp. nov., a butyric acid-producing bacterium of the family Lachnospiraceae isolated from the human faeces.</title>
        <authorList>
            <person name="Zou Y."/>
            <person name="Xue W."/>
            <person name="Luo G."/>
            <person name="Lv M."/>
        </authorList>
    </citation>
    <scope>NUCLEOTIDE SEQUENCE [LARGE SCALE GENOMIC DNA]</scope>
    <source>
        <strain evidence="3 4">TF01-11</strain>
    </source>
</reference>
<keyword evidence="2" id="KW-0732">Signal</keyword>
<dbReference type="PROSITE" id="PS51257">
    <property type="entry name" value="PROKAR_LIPOPROTEIN"/>
    <property type="match status" value="1"/>
</dbReference>
<evidence type="ECO:0000313" key="3">
    <source>
        <dbReference type="EMBL" id="KQC84896.1"/>
    </source>
</evidence>
<organism evidence="3 4">
    <name type="scientific">Butyribacter intestini</name>
    <dbReference type="NCBI Taxonomy" id="1703332"/>
    <lineage>
        <taxon>Bacteria</taxon>
        <taxon>Bacillati</taxon>
        <taxon>Bacillota</taxon>
        <taxon>Clostridia</taxon>
        <taxon>Lachnospirales</taxon>
        <taxon>Lachnospiraceae</taxon>
        <taxon>Butyribacter</taxon>
    </lineage>
</organism>
<proteinExistence type="predicted"/>
<name>A0AAW3JSW8_9FIRM</name>
<evidence type="ECO:0000313" key="4">
    <source>
        <dbReference type="Proteomes" id="UP000050833"/>
    </source>
</evidence>
<gene>
    <name evidence="3" type="ORF">APZ18_09260</name>
</gene>
<feature type="region of interest" description="Disordered" evidence="1">
    <location>
        <begin position="31"/>
        <end position="61"/>
    </location>
</feature>
<dbReference type="Proteomes" id="UP000050833">
    <property type="component" value="Unassembled WGS sequence"/>
</dbReference>
<sequence length="319" mass="36836">MIKNNIIKKITALSVSCTLSVALLAGCGNSDNSQKDTTAKVSDKKSETATPAPDTSSPVSDVPAKKVYTVKSYNVYNEKNTLDHYYNFDYENNKLKKIEGYDKEGLGITYKSEIDANDNLTSFSSFNAKGAKSDYYKMILFDNGMLKCEHHYSPTDEELYKYDYTYNDNKQIDTKTGYSNGTKESGKSGYTYDQKGNLIQQTNYSVKGNASSYVRYKYRKGRIIFEKYSSKEGKIYYIYKYGYNKKGQLISITNYDNKKCKKPVSITKYKYNKKGLKTDEYRYDPKNKLEKHINIKYTSIKVHNDNFWYGDWVLNHISE</sequence>
<feature type="chain" id="PRO_5043632589" evidence="2">
    <location>
        <begin position="26"/>
        <end position="319"/>
    </location>
</feature>
<dbReference type="Gene3D" id="2.180.10.10">
    <property type="entry name" value="RHS repeat-associated core"/>
    <property type="match status" value="1"/>
</dbReference>
<dbReference type="RefSeq" id="WP_055944131.1">
    <property type="nucleotide sequence ID" value="NZ_JAQDDZ010000008.1"/>
</dbReference>
<feature type="compositionally biased region" description="Basic and acidic residues" evidence="1">
    <location>
        <begin position="33"/>
        <end position="47"/>
    </location>
</feature>
<dbReference type="EMBL" id="LLKB01000005">
    <property type="protein sequence ID" value="KQC84896.1"/>
    <property type="molecule type" value="Genomic_DNA"/>
</dbReference>